<reference evidence="7 8" key="1">
    <citation type="submission" date="2020-07" db="EMBL/GenBank/DDBJ databases">
        <title>Sequencing the genomes of 1000 actinobacteria strains.</title>
        <authorList>
            <person name="Klenk H.-P."/>
        </authorList>
    </citation>
    <scope>NUCLEOTIDE SEQUENCE [LARGE SCALE GENOMIC DNA]</scope>
    <source>
        <strain evidence="7 8">DSM 21350</strain>
    </source>
</reference>
<keyword evidence="3" id="KW-0805">Transcription regulation</keyword>
<dbReference type="Pfam" id="PF00392">
    <property type="entry name" value="GntR"/>
    <property type="match status" value="1"/>
</dbReference>
<organism evidence="7 8">
    <name type="scientific">Nocardioides panaciterrulae</name>
    <dbReference type="NCBI Taxonomy" id="661492"/>
    <lineage>
        <taxon>Bacteria</taxon>
        <taxon>Bacillati</taxon>
        <taxon>Actinomycetota</taxon>
        <taxon>Actinomycetes</taxon>
        <taxon>Propionibacteriales</taxon>
        <taxon>Nocardioidaceae</taxon>
        <taxon>Nocardioides</taxon>
    </lineage>
</organism>
<evidence type="ECO:0000256" key="4">
    <source>
        <dbReference type="ARBA" id="ARBA00023125"/>
    </source>
</evidence>
<dbReference type="CDD" id="cd00609">
    <property type="entry name" value="AAT_like"/>
    <property type="match status" value="1"/>
</dbReference>
<comment type="caution">
    <text evidence="7">The sequence shown here is derived from an EMBL/GenBank/DDBJ whole genome shotgun (WGS) entry which is preliminary data.</text>
</comment>
<comment type="similarity">
    <text evidence="1">In the C-terminal section; belongs to the class-I pyridoxal-phosphate-dependent aminotransferase family.</text>
</comment>
<dbReference type="GO" id="GO:0003700">
    <property type="term" value="F:DNA-binding transcription factor activity"/>
    <property type="evidence" value="ECO:0007669"/>
    <property type="project" value="InterPro"/>
</dbReference>
<evidence type="ECO:0000313" key="8">
    <source>
        <dbReference type="Proteomes" id="UP000535511"/>
    </source>
</evidence>
<dbReference type="Proteomes" id="UP000535511">
    <property type="component" value="Unassembled WGS sequence"/>
</dbReference>
<dbReference type="InterPro" id="IPR036390">
    <property type="entry name" value="WH_DNA-bd_sf"/>
</dbReference>
<dbReference type="EMBL" id="JACCBG010000001">
    <property type="protein sequence ID" value="NYD41155.1"/>
    <property type="molecule type" value="Genomic_DNA"/>
</dbReference>
<name>A0A7Y9J9Y7_9ACTN</name>
<dbReference type="GO" id="GO:0030170">
    <property type="term" value="F:pyridoxal phosphate binding"/>
    <property type="evidence" value="ECO:0007669"/>
    <property type="project" value="InterPro"/>
</dbReference>
<gene>
    <name evidence="7" type="ORF">BJZ21_001238</name>
</gene>
<dbReference type="Gene3D" id="3.40.640.10">
    <property type="entry name" value="Type I PLP-dependent aspartate aminotransferase-like (Major domain)"/>
    <property type="match status" value="1"/>
</dbReference>
<evidence type="ECO:0000256" key="3">
    <source>
        <dbReference type="ARBA" id="ARBA00023015"/>
    </source>
</evidence>
<dbReference type="GO" id="GO:0003677">
    <property type="term" value="F:DNA binding"/>
    <property type="evidence" value="ECO:0007669"/>
    <property type="project" value="UniProtKB-KW"/>
</dbReference>
<dbReference type="InterPro" id="IPR051446">
    <property type="entry name" value="HTH_trans_reg/aminotransferase"/>
</dbReference>
<evidence type="ECO:0000256" key="1">
    <source>
        <dbReference type="ARBA" id="ARBA00005384"/>
    </source>
</evidence>
<dbReference type="PROSITE" id="PS50949">
    <property type="entry name" value="HTH_GNTR"/>
    <property type="match status" value="1"/>
</dbReference>
<sequence length="456" mass="47126">MDNAWQPGPLTPDRPAYVALADAIAADLARDRLAVGDRLPTHRALARALGVTIGTVARGYAEAERRGLVSGEVGRGTFVRGGFGIGTTGSGPADLAALHPPIGGGLVPAELLGATLGELAADPLALAAVTDTERSADAPAHRAAAARWVAHGSFAPDPDRVLLTAGAQHALSLALLALVPSGGAVATTPLTNPGLVAAARQLGVRLVVVPDDEEGMRPDLLEQACAERDVAVVHLQTTLANPTGRTTPAPRRAELAEACRRRDVWILEDDPLAFLAPDRPDPVAALAPERTCHVASAAKVLALGLRVGVLSAPEAAYPRLAAALRSSTWLTAPLLGEVLARWVRDGTADRVVRARVEATRARHGLARQLLADLDVVGEPSSPHLWLPLPEPWSTGSFVAAAREAEVLVAPGDDFVTERSEAAFGVRLGLNAEVDDAGLTAALVALVGVLRAGPSPS</sequence>
<keyword evidence="5" id="KW-0804">Transcription</keyword>
<dbReference type="InterPro" id="IPR004839">
    <property type="entry name" value="Aminotransferase_I/II_large"/>
</dbReference>
<protein>
    <submittedName>
        <fullName evidence="7">DNA-binding transcriptional MocR family regulator</fullName>
    </submittedName>
</protein>
<dbReference type="InterPro" id="IPR036388">
    <property type="entry name" value="WH-like_DNA-bd_sf"/>
</dbReference>
<dbReference type="InterPro" id="IPR015424">
    <property type="entry name" value="PyrdxlP-dep_Trfase"/>
</dbReference>
<proteinExistence type="inferred from homology"/>
<evidence type="ECO:0000256" key="2">
    <source>
        <dbReference type="ARBA" id="ARBA00022898"/>
    </source>
</evidence>
<evidence type="ECO:0000259" key="6">
    <source>
        <dbReference type="PROSITE" id="PS50949"/>
    </source>
</evidence>
<dbReference type="Pfam" id="PF00155">
    <property type="entry name" value="Aminotran_1_2"/>
    <property type="match status" value="1"/>
</dbReference>
<evidence type="ECO:0000256" key="5">
    <source>
        <dbReference type="ARBA" id="ARBA00023163"/>
    </source>
</evidence>
<dbReference type="PANTHER" id="PTHR46577:SF1">
    <property type="entry name" value="HTH-TYPE TRANSCRIPTIONAL REGULATORY PROTEIN GABR"/>
    <property type="match status" value="1"/>
</dbReference>
<dbReference type="InterPro" id="IPR015421">
    <property type="entry name" value="PyrdxlP-dep_Trfase_major"/>
</dbReference>
<dbReference type="SUPFAM" id="SSF53383">
    <property type="entry name" value="PLP-dependent transferases"/>
    <property type="match status" value="1"/>
</dbReference>
<dbReference type="Gene3D" id="1.10.10.10">
    <property type="entry name" value="Winged helix-like DNA-binding domain superfamily/Winged helix DNA-binding domain"/>
    <property type="match status" value="1"/>
</dbReference>
<keyword evidence="8" id="KW-1185">Reference proteome</keyword>
<dbReference type="InterPro" id="IPR000524">
    <property type="entry name" value="Tscrpt_reg_HTH_GntR"/>
</dbReference>
<keyword evidence="4 7" id="KW-0238">DNA-binding</keyword>
<dbReference type="SUPFAM" id="SSF46785">
    <property type="entry name" value="Winged helix' DNA-binding domain"/>
    <property type="match status" value="1"/>
</dbReference>
<dbReference type="SMART" id="SM00345">
    <property type="entry name" value="HTH_GNTR"/>
    <property type="match status" value="1"/>
</dbReference>
<accession>A0A7Y9J9Y7</accession>
<keyword evidence="2" id="KW-0663">Pyridoxal phosphate</keyword>
<feature type="domain" description="HTH gntR-type" evidence="6">
    <location>
        <begin position="14"/>
        <end position="82"/>
    </location>
</feature>
<dbReference type="AlphaFoldDB" id="A0A7Y9J9Y7"/>
<dbReference type="RefSeq" id="WP_179662943.1">
    <property type="nucleotide sequence ID" value="NZ_JACCBG010000001.1"/>
</dbReference>
<evidence type="ECO:0000313" key="7">
    <source>
        <dbReference type="EMBL" id="NYD41155.1"/>
    </source>
</evidence>
<dbReference type="PANTHER" id="PTHR46577">
    <property type="entry name" value="HTH-TYPE TRANSCRIPTIONAL REGULATORY PROTEIN GABR"/>
    <property type="match status" value="1"/>
</dbReference>